<dbReference type="RefSeq" id="WP_148743389.1">
    <property type="nucleotide sequence ID" value="NZ_VSTH01000124.1"/>
</dbReference>
<organism evidence="1 2">
    <name type="scientific">Bradyrhizobium hipponense</name>
    <dbReference type="NCBI Taxonomy" id="2605638"/>
    <lineage>
        <taxon>Bacteria</taxon>
        <taxon>Pseudomonadati</taxon>
        <taxon>Pseudomonadota</taxon>
        <taxon>Alphaproteobacteria</taxon>
        <taxon>Hyphomicrobiales</taxon>
        <taxon>Nitrobacteraceae</taxon>
        <taxon>Bradyrhizobium</taxon>
    </lineage>
</organism>
<accession>A0A5S4YQY5</accession>
<dbReference type="Proteomes" id="UP000324797">
    <property type="component" value="Unassembled WGS sequence"/>
</dbReference>
<comment type="caution">
    <text evidence="1">The sequence shown here is derived from an EMBL/GenBank/DDBJ whole genome shotgun (WGS) entry which is preliminary data.</text>
</comment>
<name>A0A5S4YQY5_9BRAD</name>
<reference evidence="1 2" key="1">
    <citation type="submission" date="2019-08" db="EMBL/GenBank/DDBJ databases">
        <title>Bradyrhizobium hipponensis sp. nov., a rhizobium isolated from a Lupinus angustifolius root nodule in Tunisia.</title>
        <authorList>
            <person name="Off K."/>
            <person name="Rejili M."/>
            <person name="Mars M."/>
            <person name="Brachmann A."/>
            <person name="Marin M."/>
        </authorList>
    </citation>
    <scope>NUCLEOTIDE SEQUENCE [LARGE SCALE GENOMIC DNA]</scope>
    <source>
        <strain evidence="2">aSej3</strain>
    </source>
</reference>
<dbReference type="AlphaFoldDB" id="A0A5S4YQY5"/>
<evidence type="ECO:0000313" key="2">
    <source>
        <dbReference type="Proteomes" id="UP000324797"/>
    </source>
</evidence>
<dbReference type="EMBL" id="VSTH01000124">
    <property type="protein sequence ID" value="TYO62739.1"/>
    <property type="molecule type" value="Genomic_DNA"/>
</dbReference>
<proteinExistence type="predicted"/>
<evidence type="ECO:0000313" key="1">
    <source>
        <dbReference type="EMBL" id="TYO62739.1"/>
    </source>
</evidence>
<protein>
    <submittedName>
        <fullName evidence="1">Uncharacterized protein</fullName>
    </submittedName>
</protein>
<keyword evidence="2" id="KW-1185">Reference proteome</keyword>
<sequence>MLAFDCAQTDGAPRIAVQHCRIPGLCPFAADLLDAAMAYRTDIVPFGSRVSTVHGVVFDFFAGRLTDPSTEGREGRLRIELNKRKGPVAIGERAFSVSGA</sequence>
<gene>
    <name evidence="1" type="ORF">FXV83_31030</name>
</gene>